<dbReference type="AlphaFoldDB" id="A0A366SIC0"/>
<evidence type="ECO:0000313" key="2">
    <source>
        <dbReference type="EMBL" id="RBR30659.1"/>
    </source>
</evidence>
<proteinExistence type="predicted"/>
<keyword evidence="1" id="KW-1133">Transmembrane helix</keyword>
<keyword evidence="1" id="KW-0812">Transmembrane</keyword>
<protein>
    <submittedName>
        <fullName evidence="2">Uncharacterized protein</fullName>
    </submittedName>
</protein>
<evidence type="ECO:0000256" key="1">
    <source>
        <dbReference type="SAM" id="Phobius"/>
    </source>
</evidence>
<keyword evidence="1" id="KW-0472">Membrane</keyword>
<name>A0A366SIC0_9ENTE</name>
<reference evidence="2 3" key="1">
    <citation type="submission" date="2015-06" db="EMBL/GenBank/DDBJ databases">
        <title>The Genome Sequence of Enterococcus cecorum 170AEA1.</title>
        <authorList>
            <consortium name="The Broad Institute Genomics Platform"/>
            <consortium name="The Broad Institute Genome Sequencing Center for Infectious Disease"/>
            <person name="Earl A.M."/>
            <person name="Van Tyne D."/>
            <person name="Lebreton F."/>
            <person name="Saavedra J.T."/>
            <person name="Gilmore M.S."/>
            <person name="Manson McGuire A."/>
            <person name="Clock S."/>
            <person name="Crupain M."/>
            <person name="Rangan U."/>
            <person name="Young S."/>
            <person name="Abouelleil A."/>
            <person name="Cao P."/>
            <person name="Chapman S.B."/>
            <person name="Griggs A."/>
            <person name="Priest M."/>
            <person name="Shea T."/>
            <person name="Wortman J."/>
            <person name="Nusbaum C."/>
            <person name="Birren B."/>
        </authorList>
    </citation>
    <scope>NUCLEOTIDE SEQUENCE [LARGE SCALE GENOMIC DNA]</scope>
    <source>
        <strain evidence="2 3">170AEA1</strain>
    </source>
</reference>
<accession>A0A366SIC0</accession>
<sequence length="83" mass="9482">MNDLEGRLLENRKQIIDHGIKMDDMIIAEKNSKAERKIKVLGITAPIAAGMIMGFASMHWEKVESMLYTVGKAAFRDIMKFRK</sequence>
<feature type="transmembrane region" description="Helical" evidence="1">
    <location>
        <begin position="40"/>
        <end position="60"/>
    </location>
</feature>
<dbReference type="EMBL" id="LEOY01000004">
    <property type="protein sequence ID" value="RBR30659.1"/>
    <property type="molecule type" value="Genomic_DNA"/>
</dbReference>
<organism evidence="2 3">
    <name type="scientific">Enterococcus cecorum</name>
    <dbReference type="NCBI Taxonomy" id="44008"/>
    <lineage>
        <taxon>Bacteria</taxon>
        <taxon>Bacillati</taxon>
        <taxon>Bacillota</taxon>
        <taxon>Bacilli</taxon>
        <taxon>Lactobacillales</taxon>
        <taxon>Enterococcaceae</taxon>
        <taxon>Enterococcus</taxon>
    </lineage>
</organism>
<dbReference type="RefSeq" id="WP_113784104.1">
    <property type="nucleotide sequence ID" value="NZ_KZ845740.1"/>
</dbReference>
<gene>
    <name evidence="2" type="ORF">EB18_00670</name>
</gene>
<comment type="caution">
    <text evidence="2">The sequence shown here is derived from an EMBL/GenBank/DDBJ whole genome shotgun (WGS) entry which is preliminary data.</text>
</comment>
<dbReference type="Proteomes" id="UP000252800">
    <property type="component" value="Unassembled WGS sequence"/>
</dbReference>
<evidence type="ECO:0000313" key="3">
    <source>
        <dbReference type="Proteomes" id="UP000252800"/>
    </source>
</evidence>